<dbReference type="AlphaFoldDB" id="A0A835MCL4"/>
<dbReference type="PANTHER" id="PTHR36336:SF1">
    <property type="entry name" value="OS09G0560400 PROTEIN"/>
    <property type="match status" value="1"/>
</dbReference>
<dbReference type="OrthoDB" id="2019675at2759"/>
<evidence type="ECO:0000313" key="2">
    <source>
        <dbReference type="Proteomes" id="UP000631114"/>
    </source>
</evidence>
<organism evidence="1 2">
    <name type="scientific">Coptis chinensis</name>
    <dbReference type="NCBI Taxonomy" id="261450"/>
    <lineage>
        <taxon>Eukaryota</taxon>
        <taxon>Viridiplantae</taxon>
        <taxon>Streptophyta</taxon>
        <taxon>Embryophyta</taxon>
        <taxon>Tracheophyta</taxon>
        <taxon>Spermatophyta</taxon>
        <taxon>Magnoliopsida</taxon>
        <taxon>Ranunculales</taxon>
        <taxon>Ranunculaceae</taxon>
        <taxon>Coptidoideae</taxon>
        <taxon>Coptis</taxon>
    </lineage>
</organism>
<keyword evidence="2" id="KW-1185">Reference proteome</keyword>
<evidence type="ECO:0000313" key="1">
    <source>
        <dbReference type="EMBL" id="KAF9624697.1"/>
    </source>
</evidence>
<sequence length="159" mass="18265">RSQKEVERRSLLSFKETQKGSNVTFECTPSGPCISCHYSEKNDDKYRCSETGYRIPLKCVEVESGSKSKDNRKPQKTRSTMEITHAVMQDRKELTTSVGHRRLLDDPTTKEDVKQAYITYRSCIPAVFEEKLSVFGFEVCNAYADKLLFCDEAHAFLFI</sequence>
<gene>
    <name evidence="1" type="ORF">IFM89_012990</name>
</gene>
<feature type="non-terminal residue" evidence="1">
    <location>
        <position position="159"/>
    </location>
</feature>
<dbReference type="EMBL" id="JADFTS010000001">
    <property type="protein sequence ID" value="KAF9624697.1"/>
    <property type="molecule type" value="Genomic_DNA"/>
</dbReference>
<accession>A0A835MCL4</accession>
<proteinExistence type="predicted"/>
<name>A0A835MCL4_9MAGN</name>
<protein>
    <submittedName>
        <fullName evidence="1">Uncharacterized protein</fullName>
    </submittedName>
</protein>
<dbReference type="Proteomes" id="UP000631114">
    <property type="component" value="Unassembled WGS sequence"/>
</dbReference>
<reference evidence="1 2" key="1">
    <citation type="submission" date="2020-10" db="EMBL/GenBank/DDBJ databases">
        <title>The Coptis chinensis genome and diversification of protoberbering-type alkaloids.</title>
        <authorList>
            <person name="Wang B."/>
            <person name="Shu S."/>
            <person name="Song C."/>
            <person name="Liu Y."/>
        </authorList>
    </citation>
    <scope>NUCLEOTIDE SEQUENCE [LARGE SCALE GENOMIC DNA]</scope>
    <source>
        <strain evidence="1">HL-2020</strain>
        <tissue evidence="1">Leaf</tissue>
    </source>
</reference>
<comment type="caution">
    <text evidence="1">The sequence shown here is derived from an EMBL/GenBank/DDBJ whole genome shotgun (WGS) entry which is preliminary data.</text>
</comment>
<dbReference type="PANTHER" id="PTHR36336">
    <property type="entry name" value="OS09G0560400 PROTEIN"/>
    <property type="match status" value="1"/>
</dbReference>